<name>A0AAE0YQA7_9GAST</name>
<gene>
    <name evidence="3" type="ORF">RRG08_026939</name>
</gene>
<comment type="caution">
    <text evidence="3">The sequence shown here is derived from an EMBL/GenBank/DDBJ whole genome shotgun (WGS) entry which is preliminary data.</text>
</comment>
<feature type="compositionally biased region" description="Basic and acidic residues" evidence="2">
    <location>
        <begin position="14"/>
        <end position="28"/>
    </location>
</feature>
<evidence type="ECO:0000256" key="2">
    <source>
        <dbReference type="SAM" id="MobiDB-lite"/>
    </source>
</evidence>
<dbReference type="Proteomes" id="UP001283361">
    <property type="component" value="Unassembled WGS sequence"/>
</dbReference>
<dbReference type="EMBL" id="JAWDGP010005680">
    <property type="protein sequence ID" value="KAK3754345.1"/>
    <property type="molecule type" value="Genomic_DNA"/>
</dbReference>
<proteinExistence type="predicted"/>
<feature type="region of interest" description="Disordered" evidence="2">
    <location>
        <begin position="1"/>
        <end position="92"/>
    </location>
</feature>
<evidence type="ECO:0000256" key="1">
    <source>
        <dbReference type="SAM" id="Coils"/>
    </source>
</evidence>
<organism evidence="3 4">
    <name type="scientific">Elysia crispata</name>
    <name type="common">lettuce slug</name>
    <dbReference type="NCBI Taxonomy" id="231223"/>
    <lineage>
        <taxon>Eukaryota</taxon>
        <taxon>Metazoa</taxon>
        <taxon>Spiralia</taxon>
        <taxon>Lophotrochozoa</taxon>
        <taxon>Mollusca</taxon>
        <taxon>Gastropoda</taxon>
        <taxon>Heterobranchia</taxon>
        <taxon>Euthyneura</taxon>
        <taxon>Panpulmonata</taxon>
        <taxon>Sacoglossa</taxon>
        <taxon>Placobranchoidea</taxon>
        <taxon>Plakobranchidae</taxon>
        <taxon>Elysia</taxon>
    </lineage>
</organism>
<feature type="coiled-coil region" evidence="1">
    <location>
        <begin position="128"/>
        <end position="224"/>
    </location>
</feature>
<evidence type="ECO:0000313" key="3">
    <source>
        <dbReference type="EMBL" id="KAK3754345.1"/>
    </source>
</evidence>
<keyword evidence="1" id="KW-0175">Coiled coil</keyword>
<reference evidence="3" key="1">
    <citation type="journal article" date="2023" name="G3 (Bethesda)">
        <title>A reference genome for the long-term kleptoplast-retaining sea slug Elysia crispata morphotype clarki.</title>
        <authorList>
            <person name="Eastman K.E."/>
            <person name="Pendleton A.L."/>
            <person name="Shaikh M.A."/>
            <person name="Suttiyut T."/>
            <person name="Ogas R."/>
            <person name="Tomko P."/>
            <person name="Gavelis G."/>
            <person name="Widhalm J.R."/>
            <person name="Wisecaver J.H."/>
        </authorList>
    </citation>
    <scope>NUCLEOTIDE SEQUENCE</scope>
    <source>
        <strain evidence="3">ECLA1</strain>
    </source>
</reference>
<feature type="compositionally biased region" description="Polar residues" evidence="2">
    <location>
        <begin position="63"/>
        <end position="92"/>
    </location>
</feature>
<dbReference type="Gene3D" id="1.10.287.1490">
    <property type="match status" value="1"/>
</dbReference>
<evidence type="ECO:0000313" key="4">
    <source>
        <dbReference type="Proteomes" id="UP001283361"/>
    </source>
</evidence>
<protein>
    <submittedName>
        <fullName evidence="3">Uncharacterized protein</fullName>
    </submittedName>
</protein>
<accession>A0AAE0YQA7</accession>
<keyword evidence="4" id="KW-1185">Reference proteome</keyword>
<sequence>MCPQSKRKYTAESARSENGKKICPESRESPVITPVREEEDNIPSTSGAPPEGNQIIPRETFGNDFSNPPNIENFDFTNNDHSPEIKTTSSTGGISMVSADAAGATNNQTDFLVQRTKEPTSTVHAQREMSATQMIEELKTKINELKTEIDKSNSEEVEMSATQMIEELKTKINELKTEIDKSNSEEVDMSATQKNEPDELKKEINELQTKIAKLHSEKDEMGATQNRLIEEINELKTLMFKFLSLSYDENDLGDVNDIGQRVKDFIKN</sequence>
<dbReference type="AlphaFoldDB" id="A0AAE0YQA7"/>